<evidence type="ECO:0000259" key="2">
    <source>
        <dbReference type="PROSITE" id="PS51112"/>
    </source>
</evidence>
<reference evidence="3 4" key="1">
    <citation type="journal article" date="2015" name="Genome Announc.">
        <title>Complete Genome Sequence of Methanosphaerula palustris E1-9CT, a Hydrogenotrophic Methanogen Isolated from a Minerotrophic Fen Peatland.</title>
        <authorList>
            <person name="Cadillo-Quiroz H."/>
            <person name="Browne P."/>
            <person name="Kyrpides N."/>
            <person name="Woyke T."/>
            <person name="Goodwin L."/>
            <person name="Detter C."/>
            <person name="Yavitt J.B."/>
            <person name="Zinder S.H."/>
        </authorList>
    </citation>
    <scope>NUCLEOTIDE SEQUENCE [LARGE SCALE GENOMIC DNA]</scope>
    <source>
        <strain evidence="4">ATCC BAA-1556 / DSM 19958 / E1-9c</strain>
    </source>
</reference>
<dbReference type="InterPro" id="IPR002733">
    <property type="entry name" value="AMMECR1_domain"/>
</dbReference>
<dbReference type="NCBIfam" id="TIGR04335">
    <property type="entry name" value="AmmeMemoSam_A"/>
    <property type="match status" value="1"/>
</dbReference>
<evidence type="ECO:0000313" key="3">
    <source>
        <dbReference type="EMBL" id="ACL17138.1"/>
    </source>
</evidence>
<dbReference type="HAMAP" id="MF_00645">
    <property type="entry name" value="AMMECR1"/>
    <property type="match status" value="1"/>
</dbReference>
<dbReference type="EMBL" id="CP001338">
    <property type="protein sequence ID" value="ACL17138.1"/>
    <property type="molecule type" value="Genomic_DNA"/>
</dbReference>
<dbReference type="STRING" id="521011.Mpal_1832"/>
<protein>
    <recommendedName>
        <fullName evidence="1">Protein Mpal_1832</fullName>
    </recommendedName>
</protein>
<dbReference type="Gene3D" id="3.30.1490.150">
    <property type="entry name" value="Hypothetical protein ph0010, domain 2"/>
    <property type="match status" value="1"/>
</dbReference>
<gene>
    <name evidence="3" type="ordered locus">Mpal_1832</name>
</gene>
<dbReference type="Pfam" id="PF01871">
    <property type="entry name" value="AMMECR1"/>
    <property type="match status" value="1"/>
</dbReference>
<dbReference type="HOGENOM" id="CLU_095686_1_1_2"/>
<dbReference type="InterPro" id="IPR023472">
    <property type="entry name" value="Uncharacterised_MJ0810"/>
</dbReference>
<dbReference type="PANTHER" id="PTHR13016">
    <property type="entry name" value="AMMECR1 HOMOLOG"/>
    <property type="match status" value="1"/>
</dbReference>
<dbReference type="Gene3D" id="3.30.700.20">
    <property type="entry name" value="Hypothetical protein ph0010, domain 1"/>
    <property type="match status" value="1"/>
</dbReference>
<dbReference type="InterPro" id="IPR036071">
    <property type="entry name" value="AMMECR1_dom_sf"/>
</dbReference>
<dbReference type="eggNOG" id="arCOG01336">
    <property type="taxonomic scope" value="Archaea"/>
</dbReference>
<feature type="domain" description="AMMECR1" evidence="2">
    <location>
        <begin position="15"/>
        <end position="193"/>
    </location>
</feature>
<proteinExistence type="inferred from homology"/>
<dbReference type="PROSITE" id="PS51112">
    <property type="entry name" value="AMMECR1"/>
    <property type="match status" value="1"/>
</dbReference>
<dbReference type="InterPro" id="IPR027485">
    <property type="entry name" value="AMMECR1_N"/>
</dbReference>
<dbReference type="InterPro" id="IPR027623">
    <property type="entry name" value="AmmeMemoSam_A"/>
</dbReference>
<dbReference type="PANTHER" id="PTHR13016:SF0">
    <property type="entry name" value="AMME SYNDROME CANDIDATE GENE 1 PROTEIN"/>
    <property type="match status" value="1"/>
</dbReference>
<dbReference type="AlphaFoldDB" id="B8GK67"/>
<accession>B8GK67</accession>
<organism evidence="3 4">
    <name type="scientific">Methanosphaerula palustris (strain ATCC BAA-1556 / DSM 19958 / E1-9c)</name>
    <dbReference type="NCBI Taxonomy" id="521011"/>
    <lineage>
        <taxon>Archaea</taxon>
        <taxon>Methanobacteriati</taxon>
        <taxon>Methanobacteriota</taxon>
        <taxon>Stenosarchaea group</taxon>
        <taxon>Methanomicrobia</taxon>
        <taxon>Methanomicrobiales</taxon>
        <taxon>Methanoregulaceae</taxon>
        <taxon>Methanosphaerula</taxon>
    </lineage>
</organism>
<dbReference type="SUPFAM" id="SSF143447">
    <property type="entry name" value="AMMECR1-like"/>
    <property type="match status" value="1"/>
</dbReference>
<name>B8GK67_METPE</name>
<dbReference type="InterPro" id="IPR023473">
    <property type="entry name" value="AMMECR1"/>
</dbReference>
<evidence type="ECO:0000313" key="4">
    <source>
        <dbReference type="Proteomes" id="UP000002457"/>
    </source>
</evidence>
<keyword evidence="4" id="KW-1185">Reference proteome</keyword>
<dbReference type="NCBIfam" id="TIGR00296">
    <property type="entry name" value="TIGR00296 family protein"/>
    <property type="match status" value="1"/>
</dbReference>
<dbReference type="KEGG" id="mpl:Mpal_1832"/>
<sequence>MNAIHPDTMSDLREEEGRLAVRLARQSLHSTVTGEQNPLPSLPQVFNEKRGVFVTLTRSGQLRGCIGFPYPVAPLGEAIVNAAHAAAVEDPRFHPVRVEELDSIRVEVTVLTEPVVIEGPAAEREEKVEVGRHGLIVKGRGTSGLLLPQVATEFNWESDEFLNSVCAKAGMAGRCWRDQDVEVSTFEGQIFHE</sequence>
<dbReference type="Proteomes" id="UP000002457">
    <property type="component" value="Chromosome"/>
</dbReference>
<evidence type="ECO:0000256" key="1">
    <source>
        <dbReference type="HAMAP-Rule" id="MF_00645"/>
    </source>
</evidence>